<dbReference type="EMBL" id="DUTF01000183">
    <property type="protein sequence ID" value="HHY26708.1"/>
    <property type="molecule type" value="Genomic_DNA"/>
</dbReference>
<dbReference type="PANTHER" id="PTHR43777:SF1">
    <property type="entry name" value="MOLYBDENUM COFACTOR CYTIDYLYLTRANSFERASE"/>
    <property type="match status" value="1"/>
</dbReference>
<dbReference type="Pfam" id="PF12804">
    <property type="entry name" value="NTP_transf_3"/>
    <property type="match status" value="1"/>
</dbReference>
<sequence>MKGIKTATTGEPRKRKIAAIILAAGFSSRMKSFKPLLPLGPASVMEIAVRSFQEAGFKDIRVVLGHKSGELIPVCDVLRVQCIYNENFVEGMFSSVKAGVRSLGPEVEGFFLLPVDNPLIHEDTLHRLYEAFNMEHKGIVYPVYRGKRGHPPLISRCYVDSILSWTGEGGLRALLEHYQGDALEVSMEDQGVLLDMDTPEDYRRILKCYGYAPTPTEFECYELLRDNNTPEKVIKHCEMVAWLSVFLGKQLEEAGLHLNLDLLKASALLHDIARLKPNHPLEGAKLTAAYPEVSAIITAHMDCSWEPSQPLTEKEIVYLADKLVADDQIISLRERFNSSVERYKNEPEVLEHIHRRFYHACRILYHVEEIVGKSVQTLIKLNLGRDVHG</sequence>
<dbReference type="CDD" id="cd00077">
    <property type="entry name" value="HDc"/>
    <property type="match status" value="1"/>
</dbReference>
<gene>
    <name evidence="2" type="ORF">GX523_08190</name>
</gene>
<feature type="domain" description="HD/PDEase" evidence="1">
    <location>
        <begin position="229"/>
        <end position="335"/>
    </location>
</feature>
<dbReference type="Gene3D" id="3.90.550.10">
    <property type="entry name" value="Spore Coat Polysaccharide Biosynthesis Protein SpsA, Chain A"/>
    <property type="match status" value="1"/>
</dbReference>
<evidence type="ECO:0000313" key="2">
    <source>
        <dbReference type="EMBL" id="HHY26708.1"/>
    </source>
</evidence>
<dbReference type="InterPro" id="IPR054703">
    <property type="entry name" value="Mop-rel"/>
</dbReference>
<accession>A0A7C6Z412</accession>
<dbReference type="CDD" id="cd04182">
    <property type="entry name" value="GT_2_like_f"/>
    <property type="match status" value="1"/>
</dbReference>
<dbReference type="Gene3D" id="1.10.3210.10">
    <property type="entry name" value="Hypothetical protein af1432"/>
    <property type="match status" value="1"/>
</dbReference>
<name>A0A7C6Z412_9FIRM</name>
<dbReference type="GO" id="GO:0016779">
    <property type="term" value="F:nucleotidyltransferase activity"/>
    <property type="evidence" value="ECO:0007669"/>
    <property type="project" value="UniProtKB-ARBA"/>
</dbReference>
<dbReference type="InterPro" id="IPR006674">
    <property type="entry name" value="HD_domain"/>
</dbReference>
<comment type="caution">
    <text evidence="2">The sequence shown here is derived from an EMBL/GenBank/DDBJ whole genome shotgun (WGS) entry which is preliminary data.</text>
</comment>
<dbReference type="SMART" id="SM00471">
    <property type="entry name" value="HDc"/>
    <property type="match status" value="1"/>
</dbReference>
<dbReference type="NCBIfam" id="NF045665">
    <property type="entry name" value="NTPtran_DVU1551"/>
    <property type="match status" value="1"/>
</dbReference>
<evidence type="ECO:0000259" key="1">
    <source>
        <dbReference type="SMART" id="SM00471"/>
    </source>
</evidence>
<dbReference type="SUPFAM" id="SSF53448">
    <property type="entry name" value="Nucleotide-diphospho-sugar transferases"/>
    <property type="match status" value="1"/>
</dbReference>
<dbReference type="AlphaFoldDB" id="A0A7C6Z412"/>
<evidence type="ECO:0000313" key="3">
    <source>
        <dbReference type="Proteomes" id="UP000553059"/>
    </source>
</evidence>
<proteinExistence type="predicted"/>
<protein>
    <submittedName>
        <fullName evidence="2">NTP transferase domain-containing protein</fullName>
    </submittedName>
</protein>
<dbReference type="InterPro" id="IPR025877">
    <property type="entry name" value="MobA-like_NTP_Trfase"/>
</dbReference>
<keyword evidence="2" id="KW-0808">Transferase</keyword>
<dbReference type="PANTHER" id="PTHR43777">
    <property type="entry name" value="MOLYBDENUM COFACTOR CYTIDYLYLTRANSFERASE"/>
    <property type="match status" value="1"/>
</dbReference>
<reference evidence="2 3" key="1">
    <citation type="journal article" date="2020" name="Biotechnol. Biofuels">
        <title>New insights from the biogas microbiome by comprehensive genome-resolved metagenomics of nearly 1600 species originating from multiple anaerobic digesters.</title>
        <authorList>
            <person name="Campanaro S."/>
            <person name="Treu L."/>
            <person name="Rodriguez-R L.M."/>
            <person name="Kovalovszki A."/>
            <person name="Ziels R.M."/>
            <person name="Maus I."/>
            <person name="Zhu X."/>
            <person name="Kougias P.G."/>
            <person name="Basile A."/>
            <person name="Luo G."/>
            <person name="Schluter A."/>
            <person name="Konstantinidis K.T."/>
            <person name="Angelidaki I."/>
        </authorList>
    </citation>
    <scope>NUCLEOTIDE SEQUENCE [LARGE SCALE GENOMIC DNA]</scope>
    <source>
        <strain evidence="2">AS05jafATM_4</strain>
    </source>
</reference>
<dbReference type="Pfam" id="PF01966">
    <property type="entry name" value="HD"/>
    <property type="match status" value="1"/>
</dbReference>
<dbReference type="InterPro" id="IPR029044">
    <property type="entry name" value="Nucleotide-diphossugar_trans"/>
</dbReference>
<dbReference type="SUPFAM" id="SSF109604">
    <property type="entry name" value="HD-domain/PDEase-like"/>
    <property type="match status" value="1"/>
</dbReference>
<dbReference type="InterPro" id="IPR003607">
    <property type="entry name" value="HD/PDEase_dom"/>
</dbReference>
<organism evidence="2 3">
    <name type="scientific">Desulfitobacterium dehalogenans</name>
    <dbReference type="NCBI Taxonomy" id="36854"/>
    <lineage>
        <taxon>Bacteria</taxon>
        <taxon>Bacillati</taxon>
        <taxon>Bacillota</taxon>
        <taxon>Clostridia</taxon>
        <taxon>Eubacteriales</taxon>
        <taxon>Desulfitobacteriaceae</taxon>
        <taxon>Desulfitobacterium</taxon>
    </lineage>
</organism>
<dbReference type="Proteomes" id="UP000553059">
    <property type="component" value="Unassembled WGS sequence"/>
</dbReference>